<evidence type="ECO:0000256" key="12">
    <source>
        <dbReference type="ARBA" id="ARBA00023136"/>
    </source>
</evidence>
<dbReference type="InterPro" id="IPR008855">
    <property type="entry name" value="TRAP-delta"/>
</dbReference>
<evidence type="ECO:0000256" key="6">
    <source>
        <dbReference type="ARBA" id="ARBA00022499"/>
    </source>
</evidence>
<reference evidence="16 17" key="1">
    <citation type="submission" date="2022-12" db="EMBL/GenBank/DDBJ databases">
        <title>Chromosome-level genome of Tegillarca granosa.</title>
        <authorList>
            <person name="Kim J."/>
        </authorList>
    </citation>
    <scope>NUCLEOTIDE SEQUENCE [LARGE SCALE GENOMIC DNA]</scope>
    <source>
        <strain evidence="16">Teg-2019</strain>
        <tissue evidence="16">Adductor muscle</tissue>
    </source>
</reference>
<dbReference type="PANTHER" id="PTHR12731:SF1">
    <property type="entry name" value="TRANSLOCON-ASSOCIATED PROTEIN SUBUNIT DELTA"/>
    <property type="match status" value="1"/>
</dbReference>
<comment type="similarity">
    <text evidence="3">Belongs to the TRAP-delta family.</text>
</comment>
<evidence type="ECO:0000313" key="17">
    <source>
        <dbReference type="Proteomes" id="UP001217089"/>
    </source>
</evidence>
<dbReference type="PANTHER" id="PTHR12731">
    <property type="entry name" value="TRANSLOCON-ASSOCIATED PROTEIN, DELTA SUBUNIT"/>
    <property type="match status" value="1"/>
</dbReference>
<gene>
    <name evidence="16" type="ORF">KUTeg_020926</name>
</gene>
<feature type="chain" id="PRO_5046931036" description="Translocon-associated protein subunit delta" evidence="15">
    <location>
        <begin position="23"/>
        <end position="174"/>
    </location>
</feature>
<keyword evidence="13" id="KW-1015">Disulfide bond</keyword>
<dbReference type="Pfam" id="PF05404">
    <property type="entry name" value="TRAP-delta"/>
    <property type="match status" value="1"/>
</dbReference>
<evidence type="ECO:0000256" key="4">
    <source>
        <dbReference type="ARBA" id="ARBA00011819"/>
    </source>
</evidence>
<accession>A0ABQ9E9B2</accession>
<keyword evidence="17" id="KW-1185">Reference proteome</keyword>
<keyword evidence="9" id="KW-0256">Endoplasmic reticulum</keyword>
<name>A0ABQ9E9B2_TEGGR</name>
<comment type="subunit">
    <text evidence="4">Heterotetramer of TRAP-alpha, TRAP-beta, TRAP-delta and TRAP-gamma.</text>
</comment>
<comment type="caution">
    <text evidence="16">The sequence shown here is derived from an EMBL/GenBank/DDBJ whole genome shotgun (WGS) entry which is preliminary data.</text>
</comment>
<proteinExistence type="inferred from homology"/>
<keyword evidence="10" id="KW-0832">Ubl conjugation</keyword>
<dbReference type="EMBL" id="JARBDR010000918">
    <property type="protein sequence ID" value="KAJ8301939.1"/>
    <property type="molecule type" value="Genomic_DNA"/>
</dbReference>
<evidence type="ECO:0000256" key="8">
    <source>
        <dbReference type="ARBA" id="ARBA00022729"/>
    </source>
</evidence>
<evidence type="ECO:0000256" key="9">
    <source>
        <dbReference type="ARBA" id="ARBA00022824"/>
    </source>
</evidence>
<organism evidence="16 17">
    <name type="scientific">Tegillarca granosa</name>
    <name type="common">Malaysian cockle</name>
    <name type="synonym">Anadara granosa</name>
    <dbReference type="NCBI Taxonomy" id="220873"/>
    <lineage>
        <taxon>Eukaryota</taxon>
        <taxon>Metazoa</taxon>
        <taxon>Spiralia</taxon>
        <taxon>Lophotrochozoa</taxon>
        <taxon>Mollusca</taxon>
        <taxon>Bivalvia</taxon>
        <taxon>Autobranchia</taxon>
        <taxon>Pteriomorphia</taxon>
        <taxon>Arcoida</taxon>
        <taxon>Arcoidea</taxon>
        <taxon>Arcidae</taxon>
        <taxon>Tegillarca</taxon>
    </lineage>
</organism>
<evidence type="ECO:0000256" key="13">
    <source>
        <dbReference type="ARBA" id="ARBA00023157"/>
    </source>
</evidence>
<comment type="function">
    <text evidence="1">TRAP proteins are part of a complex whose function is to bind calcium to the ER membrane and thereby regulate the retention of ER resident proteins.</text>
</comment>
<sequence length="174" mass="19313">MESTGMIVIFCSLLIVPFFVTADTCLGPEVKAETYTTTEAVSSRDTVFIVQFQLTCKNKLDNLNLYAEIKGKTIPVTKSVGSNVYQISYSDEPKKLPSGQYDFRLYDDEGYASLRKAQRSGESTDNIKPLYTVSVNHPGVWKGPALQSEFVAALVAILVWYSAYIAKTKLQTTN</sequence>
<keyword evidence="8 15" id="KW-0732">Signal</keyword>
<evidence type="ECO:0000256" key="7">
    <source>
        <dbReference type="ARBA" id="ARBA00022692"/>
    </source>
</evidence>
<keyword evidence="6" id="KW-1017">Isopeptide bond</keyword>
<evidence type="ECO:0000313" key="16">
    <source>
        <dbReference type="EMBL" id="KAJ8301939.1"/>
    </source>
</evidence>
<keyword evidence="12" id="KW-0472">Membrane</keyword>
<keyword evidence="7" id="KW-0812">Transmembrane</keyword>
<evidence type="ECO:0000256" key="1">
    <source>
        <dbReference type="ARBA" id="ARBA00002838"/>
    </source>
</evidence>
<keyword evidence="11" id="KW-1133">Transmembrane helix</keyword>
<evidence type="ECO:0000256" key="10">
    <source>
        <dbReference type="ARBA" id="ARBA00022843"/>
    </source>
</evidence>
<evidence type="ECO:0000256" key="14">
    <source>
        <dbReference type="ARBA" id="ARBA00031791"/>
    </source>
</evidence>
<evidence type="ECO:0000256" key="15">
    <source>
        <dbReference type="SAM" id="SignalP"/>
    </source>
</evidence>
<evidence type="ECO:0000256" key="11">
    <source>
        <dbReference type="ARBA" id="ARBA00022989"/>
    </source>
</evidence>
<protein>
    <recommendedName>
        <fullName evidence="5">Translocon-associated protein subunit delta</fullName>
    </recommendedName>
    <alternativeName>
        <fullName evidence="14">Signal sequence receptor subunit delta</fullName>
    </alternativeName>
</protein>
<evidence type="ECO:0000256" key="5">
    <source>
        <dbReference type="ARBA" id="ARBA00014387"/>
    </source>
</evidence>
<evidence type="ECO:0000256" key="3">
    <source>
        <dbReference type="ARBA" id="ARBA00009294"/>
    </source>
</evidence>
<evidence type="ECO:0000256" key="2">
    <source>
        <dbReference type="ARBA" id="ARBA00004115"/>
    </source>
</evidence>
<comment type="subcellular location">
    <subcellularLocation>
        <location evidence="2">Endoplasmic reticulum membrane</location>
        <topology evidence="2">Single-pass type I membrane protein</topology>
    </subcellularLocation>
</comment>
<dbReference type="Proteomes" id="UP001217089">
    <property type="component" value="Unassembled WGS sequence"/>
</dbReference>
<feature type="signal peptide" evidence="15">
    <location>
        <begin position="1"/>
        <end position="22"/>
    </location>
</feature>